<name>A0A9X2VYI9_9SPHN</name>
<dbReference type="SUPFAM" id="SSF118352">
    <property type="entry name" value="HSP33 redox switch-like"/>
    <property type="match status" value="1"/>
</dbReference>
<keyword evidence="7" id="KW-1185">Reference proteome</keyword>
<dbReference type="PIRSF" id="PIRSF005261">
    <property type="entry name" value="Heat_shock_Hsp33"/>
    <property type="match status" value="1"/>
</dbReference>
<dbReference type="PANTHER" id="PTHR30111:SF1">
    <property type="entry name" value="33 KDA CHAPERONIN"/>
    <property type="match status" value="1"/>
</dbReference>
<dbReference type="CDD" id="cd00498">
    <property type="entry name" value="Hsp33"/>
    <property type="match status" value="1"/>
</dbReference>
<keyword evidence="5" id="KW-0676">Redox-active center</keyword>
<keyword evidence="3" id="KW-1015">Disulfide bond</keyword>
<evidence type="ECO:0000256" key="3">
    <source>
        <dbReference type="ARBA" id="ARBA00023157"/>
    </source>
</evidence>
<evidence type="ECO:0000256" key="5">
    <source>
        <dbReference type="ARBA" id="ARBA00023284"/>
    </source>
</evidence>
<dbReference type="Gene3D" id="3.55.30.10">
    <property type="entry name" value="Hsp33 domain"/>
    <property type="match status" value="1"/>
</dbReference>
<dbReference type="RefSeq" id="WP_259960430.1">
    <property type="nucleotide sequence ID" value="NZ_JAOAMV010000001.1"/>
</dbReference>
<dbReference type="InterPro" id="IPR000397">
    <property type="entry name" value="Heat_shock_Hsp33"/>
</dbReference>
<organism evidence="6 7">
    <name type="scientific">Tsuneonella litorea</name>
    <dbReference type="NCBI Taxonomy" id="2976475"/>
    <lineage>
        <taxon>Bacteria</taxon>
        <taxon>Pseudomonadati</taxon>
        <taxon>Pseudomonadota</taxon>
        <taxon>Alphaproteobacteria</taxon>
        <taxon>Sphingomonadales</taxon>
        <taxon>Erythrobacteraceae</taxon>
        <taxon>Tsuneonella</taxon>
    </lineage>
</organism>
<dbReference type="InterPro" id="IPR016153">
    <property type="entry name" value="Heat_shock_Hsp33_N"/>
</dbReference>
<evidence type="ECO:0000256" key="2">
    <source>
        <dbReference type="ARBA" id="ARBA00022833"/>
    </source>
</evidence>
<dbReference type="Gene3D" id="1.10.287.480">
    <property type="entry name" value="helix hairpin bin"/>
    <property type="match status" value="1"/>
</dbReference>
<evidence type="ECO:0000313" key="7">
    <source>
        <dbReference type="Proteomes" id="UP001142648"/>
    </source>
</evidence>
<keyword evidence="4" id="KW-0143">Chaperone</keyword>
<dbReference type="GO" id="GO:0044183">
    <property type="term" value="F:protein folding chaperone"/>
    <property type="evidence" value="ECO:0007669"/>
    <property type="project" value="TreeGrafter"/>
</dbReference>
<protein>
    <submittedName>
        <fullName evidence="6">Hsp33 family molecular chaperone HslO</fullName>
    </submittedName>
</protein>
<comment type="caution">
    <text evidence="6">The sequence shown here is derived from an EMBL/GenBank/DDBJ whole genome shotgun (WGS) entry which is preliminary data.</text>
</comment>
<dbReference type="EMBL" id="JAOAMV010000001">
    <property type="protein sequence ID" value="MCT2557660.1"/>
    <property type="molecule type" value="Genomic_DNA"/>
</dbReference>
<dbReference type="InterPro" id="IPR023212">
    <property type="entry name" value="Hsp33_helix_hairpin_bin_dom_sf"/>
</dbReference>
<dbReference type="Proteomes" id="UP001142648">
    <property type="component" value="Unassembled WGS sequence"/>
</dbReference>
<evidence type="ECO:0000256" key="4">
    <source>
        <dbReference type="ARBA" id="ARBA00023186"/>
    </source>
</evidence>
<keyword evidence="2" id="KW-0862">Zinc</keyword>
<dbReference type="SUPFAM" id="SSF64397">
    <property type="entry name" value="Hsp33 domain"/>
    <property type="match status" value="1"/>
</dbReference>
<dbReference type="GO" id="GO:0051082">
    <property type="term" value="F:unfolded protein binding"/>
    <property type="evidence" value="ECO:0007669"/>
    <property type="project" value="InterPro"/>
</dbReference>
<proteinExistence type="predicted"/>
<dbReference type="Gene3D" id="3.90.1280.10">
    <property type="entry name" value="HSP33 redox switch-like"/>
    <property type="match status" value="1"/>
</dbReference>
<dbReference type="Pfam" id="PF01430">
    <property type="entry name" value="HSP33"/>
    <property type="match status" value="1"/>
</dbReference>
<gene>
    <name evidence="6" type="ORF">N0B51_01560</name>
</gene>
<dbReference type="GO" id="GO:0042026">
    <property type="term" value="P:protein refolding"/>
    <property type="evidence" value="ECO:0007669"/>
    <property type="project" value="TreeGrafter"/>
</dbReference>
<dbReference type="PANTHER" id="PTHR30111">
    <property type="entry name" value="33 KDA CHAPERONIN"/>
    <property type="match status" value="1"/>
</dbReference>
<dbReference type="AlphaFoldDB" id="A0A9X2VYI9"/>
<reference evidence="6" key="1">
    <citation type="submission" date="2022-09" db="EMBL/GenBank/DDBJ databases">
        <title>The genome sequence of Tsuneonella sp. YG55.</title>
        <authorList>
            <person name="Liu Y."/>
        </authorList>
    </citation>
    <scope>NUCLEOTIDE SEQUENCE</scope>
    <source>
        <strain evidence="6">YG55</strain>
    </source>
</reference>
<dbReference type="InterPro" id="IPR016154">
    <property type="entry name" value="Heat_shock_Hsp33_C"/>
</dbReference>
<keyword evidence="1" id="KW-0963">Cytoplasm</keyword>
<sequence length="302" mass="33031">MTDTAETYAGRVLGFSIPGRHARGRAVRIDDVLDEILSAHAYPAAITHLLAEALVLTALMGGLIKDGDAETGGGQLTMQAQTEGGVVRLLVCDWRGGELRGYVDFDRERLAALGANPSLYALFGKGYLAMTFDLPAGGGRYQGIVPLEGESLAQACETYFNQSEQVPTLIRVAVRSAGDGAVAAGMLVQHLADGEEGRERLHVRMDHPEWEHVAILAESIRHDELLDPGLSLEAIVWRLFHEEDEIRVQPGSFVSRGCRCSAEHYAKVLERFPEEERAEMRNEEGVIVVDCAFCSRAFPIRS</sequence>
<evidence type="ECO:0000313" key="6">
    <source>
        <dbReference type="EMBL" id="MCT2557660.1"/>
    </source>
</evidence>
<evidence type="ECO:0000256" key="1">
    <source>
        <dbReference type="ARBA" id="ARBA00022490"/>
    </source>
</evidence>
<dbReference type="GO" id="GO:0005737">
    <property type="term" value="C:cytoplasm"/>
    <property type="evidence" value="ECO:0007669"/>
    <property type="project" value="InterPro"/>
</dbReference>
<accession>A0A9X2VYI9</accession>